<protein>
    <submittedName>
        <fullName evidence="2">Cyclic di-GMP phosphodiesterase</fullName>
        <ecNumber evidence="2">3.1.4.-</ecNumber>
    </submittedName>
</protein>
<dbReference type="NCBIfam" id="TIGR00277">
    <property type="entry name" value="HDIG"/>
    <property type="match status" value="1"/>
</dbReference>
<gene>
    <name evidence="2" type="ORF">SDC9_111286</name>
</gene>
<dbReference type="InterPro" id="IPR003607">
    <property type="entry name" value="HD/PDEase_dom"/>
</dbReference>
<dbReference type="EC" id="3.1.4.-" evidence="2"/>
<dbReference type="Gene3D" id="1.10.3210.10">
    <property type="entry name" value="Hypothetical protein af1432"/>
    <property type="match status" value="1"/>
</dbReference>
<dbReference type="PROSITE" id="PS51832">
    <property type="entry name" value="HD_GYP"/>
    <property type="match status" value="1"/>
</dbReference>
<reference evidence="2" key="1">
    <citation type="submission" date="2019-08" db="EMBL/GenBank/DDBJ databases">
        <authorList>
            <person name="Kucharzyk K."/>
            <person name="Murdoch R.W."/>
            <person name="Higgins S."/>
            <person name="Loffler F."/>
        </authorList>
    </citation>
    <scope>NUCLEOTIDE SEQUENCE</scope>
</reference>
<proteinExistence type="predicted"/>
<name>A0A645BG36_9ZZZZ</name>
<accession>A0A645BG36</accession>
<dbReference type="Pfam" id="PF13487">
    <property type="entry name" value="HD_5"/>
    <property type="match status" value="1"/>
</dbReference>
<dbReference type="AlphaFoldDB" id="A0A645BG36"/>
<dbReference type="PANTHER" id="PTHR43155">
    <property type="entry name" value="CYCLIC DI-GMP PHOSPHODIESTERASE PA4108-RELATED"/>
    <property type="match status" value="1"/>
</dbReference>
<dbReference type="PANTHER" id="PTHR43155:SF2">
    <property type="entry name" value="CYCLIC DI-GMP PHOSPHODIESTERASE PA4108"/>
    <property type="match status" value="1"/>
</dbReference>
<dbReference type="InterPro" id="IPR006675">
    <property type="entry name" value="HDIG_dom"/>
</dbReference>
<organism evidence="2">
    <name type="scientific">bioreactor metagenome</name>
    <dbReference type="NCBI Taxonomy" id="1076179"/>
    <lineage>
        <taxon>unclassified sequences</taxon>
        <taxon>metagenomes</taxon>
        <taxon>ecological metagenomes</taxon>
    </lineage>
</organism>
<keyword evidence="2" id="KW-0378">Hydrolase</keyword>
<evidence type="ECO:0000313" key="2">
    <source>
        <dbReference type="EMBL" id="MPM64400.1"/>
    </source>
</evidence>
<evidence type="ECO:0000259" key="1">
    <source>
        <dbReference type="PROSITE" id="PS51832"/>
    </source>
</evidence>
<dbReference type="SMART" id="SM00471">
    <property type="entry name" value="HDc"/>
    <property type="match status" value="1"/>
</dbReference>
<dbReference type="CDD" id="cd00077">
    <property type="entry name" value="HDc"/>
    <property type="match status" value="1"/>
</dbReference>
<sequence length="192" mass="22466">MSNDNDFDLFESNIDDLLKLLKFDSNTYKHSMNVAQYSKKFTELLGDEVNINTIYYSGLFHDIGKIKVDSSILNKKSELKPEEFSSMMKHSQFGYNILKRTHMPKEMKFAAFFHHERWDGKGYPWHLEAGQIPKVARLISICDVFDALTSDRPYRKAYSIEKALNIMQNSKGQFDRELFKAFIDNLDSIIDR</sequence>
<dbReference type="EMBL" id="VSSQ01019928">
    <property type="protein sequence ID" value="MPM64400.1"/>
    <property type="molecule type" value="Genomic_DNA"/>
</dbReference>
<comment type="caution">
    <text evidence="2">The sequence shown here is derived from an EMBL/GenBank/DDBJ whole genome shotgun (WGS) entry which is preliminary data.</text>
</comment>
<dbReference type="GO" id="GO:0016787">
    <property type="term" value="F:hydrolase activity"/>
    <property type="evidence" value="ECO:0007669"/>
    <property type="project" value="UniProtKB-KW"/>
</dbReference>
<dbReference type="SUPFAM" id="SSF109604">
    <property type="entry name" value="HD-domain/PDEase-like"/>
    <property type="match status" value="1"/>
</dbReference>
<dbReference type="InterPro" id="IPR037522">
    <property type="entry name" value="HD_GYP_dom"/>
</dbReference>
<feature type="domain" description="HD-GYP" evidence="1">
    <location>
        <begin position="6"/>
        <end position="192"/>
    </location>
</feature>